<evidence type="ECO:0000259" key="3">
    <source>
        <dbReference type="Pfam" id="PF07423"/>
    </source>
</evidence>
<keyword evidence="5" id="KW-1185">Reference proteome</keyword>
<sequence>MNNSRTKLQSKKRKENILLNGSIAVVLLLIAGVSAFIFLGSNENQAAEPEEEKSIAEQVQENASKNDEEKNEDPENNELSVTEIDAEDEDQENNDTNRESDEDNNASETKKEKEKEEEAKKKEEAEKKKREKEERDTAAAEETASPDDGEWKPVGTEQTGQHTSSYVEGSVDWNEKLKAAAYATGLDMNTMTVWWVGNDGGPQNSVVKVSSPDAPAAQYSVHLEWVDKKGWKPVKVDQL</sequence>
<dbReference type="Proteomes" id="UP001597561">
    <property type="component" value="Unassembled WGS sequence"/>
</dbReference>
<dbReference type="EMBL" id="JBHUPG010000016">
    <property type="protein sequence ID" value="MFD2912017.1"/>
    <property type="molecule type" value="Genomic_DNA"/>
</dbReference>
<feature type="transmembrane region" description="Helical" evidence="2">
    <location>
        <begin position="17"/>
        <end position="39"/>
    </location>
</feature>
<keyword evidence="2" id="KW-0472">Membrane</keyword>
<comment type="caution">
    <text evidence="4">The sequence shown here is derived from an EMBL/GenBank/DDBJ whole genome shotgun (WGS) entry which is preliminary data.</text>
</comment>
<keyword evidence="2" id="KW-1133">Transmembrane helix</keyword>
<feature type="region of interest" description="Disordered" evidence="1">
    <location>
        <begin position="44"/>
        <end position="167"/>
    </location>
</feature>
<organism evidence="4 5">
    <name type="scientific">Jeotgalibacillus terrae</name>
    <dbReference type="NCBI Taxonomy" id="587735"/>
    <lineage>
        <taxon>Bacteria</taxon>
        <taxon>Bacillati</taxon>
        <taxon>Bacillota</taxon>
        <taxon>Bacilli</taxon>
        <taxon>Bacillales</taxon>
        <taxon>Caryophanaceae</taxon>
        <taxon>Jeotgalibacillus</taxon>
    </lineage>
</organism>
<keyword evidence="2" id="KW-0812">Transmembrane</keyword>
<feature type="domain" description="DUF1510" evidence="3">
    <location>
        <begin position="148"/>
        <end position="239"/>
    </location>
</feature>
<feature type="compositionally biased region" description="Acidic residues" evidence="1">
    <location>
        <begin position="84"/>
        <end position="93"/>
    </location>
</feature>
<accession>A0ABW5ZKE8</accession>
<dbReference type="RefSeq" id="WP_204727949.1">
    <property type="nucleotide sequence ID" value="NZ_JAFBDK010000001.1"/>
</dbReference>
<proteinExistence type="predicted"/>
<evidence type="ECO:0000256" key="2">
    <source>
        <dbReference type="SAM" id="Phobius"/>
    </source>
</evidence>
<feature type="compositionally biased region" description="Basic and acidic residues" evidence="1">
    <location>
        <begin position="108"/>
        <end position="138"/>
    </location>
</feature>
<protein>
    <submittedName>
        <fullName evidence="4">DUF1510 family protein</fullName>
    </submittedName>
</protein>
<dbReference type="InterPro" id="IPR009988">
    <property type="entry name" value="DUF1510"/>
</dbReference>
<reference evidence="5" key="1">
    <citation type="journal article" date="2019" name="Int. J. Syst. Evol. Microbiol.">
        <title>The Global Catalogue of Microorganisms (GCM) 10K type strain sequencing project: providing services to taxonomists for standard genome sequencing and annotation.</title>
        <authorList>
            <consortium name="The Broad Institute Genomics Platform"/>
            <consortium name="The Broad Institute Genome Sequencing Center for Infectious Disease"/>
            <person name="Wu L."/>
            <person name="Ma J."/>
        </authorList>
    </citation>
    <scope>NUCLEOTIDE SEQUENCE [LARGE SCALE GENOMIC DNA]</scope>
    <source>
        <strain evidence="5">KCTC 13528</strain>
    </source>
</reference>
<dbReference type="Pfam" id="PF07423">
    <property type="entry name" value="DUF1510"/>
    <property type="match status" value="1"/>
</dbReference>
<gene>
    <name evidence="4" type="ORF">ACFS5P_09020</name>
</gene>
<evidence type="ECO:0000313" key="4">
    <source>
        <dbReference type="EMBL" id="MFD2912017.1"/>
    </source>
</evidence>
<evidence type="ECO:0000313" key="5">
    <source>
        <dbReference type="Proteomes" id="UP001597561"/>
    </source>
</evidence>
<evidence type="ECO:0000256" key="1">
    <source>
        <dbReference type="SAM" id="MobiDB-lite"/>
    </source>
</evidence>
<name>A0ABW5ZKE8_9BACL</name>
<feature type="compositionally biased region" description="Polar residues" evidence="1">
    <location>
        <begin position="156"/>
        <end position="167"/>
    </location>
</feature>